<feature type="region of interest" description="Disordered" evidence="4">
    <location>
        <begin position="263"/>
        <end position="282"/>
    </location>
</feature>
<evidence type="ECO:0000313" key="8">
    <source>
        <dbReference type="Proteomes" id="UP000027318"/>
    </source>
</evidence>
<dbReference type="Pfam" id="PF07317">
    <property type="entry name" value="PilZN"/>
    <property type="match status" value="1"/>
</dbReference>
<dbReference type="OrthoDB" id="9816273at2"/>
<dbReference type="Gene3D" id="2.40.10.220">
    <property type="entry name" value="predicted glycosyltransferase like domains"/>
    <property type="match status" value="1"/>
</dbReference>
<dbReference type="RefSeq" id="WP_036544887.1">
    <property type="nucleotide sequence ID" value="NZ_JMSZ01000016.1"/>
</dbReference>
<dbReference type="InterPro" id="IPR009875">
    <property type="entry name" value="PilZ_domain"/>
</dbReference>
<evidence type="ECO:0000256" key="3">
    <source>
        <dbReference type="ARBA" id="ARBA00023143"/>
    </source>
</evidence>
<dbReference type="AlphaFoldDB" id="A0A063Y8A7"/>
<evidence type="ECO:0000313" key="7">
    <source>
        <dbReference type="EMBL" id="KDE40622.1"/>
    </source>
</evidence>
<evidence type="ECO:0000256" key="2">
    <source>
        <dbReference type="ARBA" id="ARBA00022741"/>
    </source>
</evidence>
<feature type="domain" description="Type III secretion system flagellar brake protein YcgR PilZN" evidence="6">
    <location>
        <begin position="11"/>
        <end position="113"/>
    </location>
</feature>
<evidence type="ECO:0000256" key="1">
    <source>
        <dbReference type="ARBA" id="ARBA00022636"/>
    </source>
</evidence>
<dbReference type="EMBL" id="JMSZ01000016">
    <property type="protein sequence ID" value="KDE40622.1"/>
    <property type="molecule type" value="Genomic_DNA"/>
</dbReference>
<comment type="caution">
    <text evidence="7">The sequence shown here is derived from an EMBL/GenBank/DDBJ whole genome shotgun (WGS) entry which is preliminary data.</text>
</comment>
<keyword evidence="1" id="KW-0973">c-di-GMP</keyword>
<dbReference type="Pfam" id="PF07238">
    <property type="entry name" value="PilZ"/>
    <property type="match status" value="1"/>
</dbReference>
<evidence type="ECO:0000259" key="5">
    <source>
        <dbReference type="Pfam" id="PF07238"/>
    </source>
</evidence>
<dbReference type="Proteomes" id="UP000027318">
    <property type="component" value="Unassembled WGS sequence"/>
</dbReference>
<dbReference type="Gene3D" id="1.10.3210.10">
    <property type="entry name" value="Hypothetical protein af1432"/>
    <property type="match status" value="1"/>
</dbReference>
<dbReference type="InterPro" id="IPR009926">
    <property type="entry name" value="T3SS_YcgR_PilZN"/>
</dbReference>
<protein>
    <submittedName>
        <fullName evidence="7">HD domain protein</fullName>
    </submittedName>
</protein>
<keyword evidence="2" id="KW-0547">Nucleotide-binding</keyword>
<gene>
    <name evidence="7" type="ORF">ADINL_1214</name>
</gene>
<dbReference type="Gene3D" id="2.30.110.10">
    <property type="entry name" value="Electron Transport, Fmn-binding Protein, Chain A"/>
    <property type="match status" value="1"/>
</dbReference>
<dbReference type="SUPFAM" id="SSF141371">
    <property type="entry name" value="PilZ domain-like"/>
    <property type="match status" value="1"/>
</dbReference>
<evidence type="ECO:0000259" key="6">
    <source>
        <dbReference type="Pfam" id="PF07317"/>
    </source>
</evidence>
<sequence length="593" mass="66623">MSIQAPEGQLITSAREIRQMLVKLSETATPITIQPQDSENRLTTYLASIQSEQGIMCFDMPLPQQRHVLLKNRNLTLTTRLNGCLLTLSDVRLSPIEDVAAEAGFQAAIPSQLHFLQRRRSFRAPVRPLLDIFASLPFVDELPVTGLLKDLSAEGCRIELSGDRQADFSQLSEPLPLTLSFPDSSSFNANLRIMRSHYDPVKQRTDLGCSFESLQTVQQQQLTRLVADLQRDYINHLRHGGHPSGTPAVFVPSEHRVMAGQAIKSSPPPAESVKPVPTPVDSMPIDIRRAHQSAISAIKGMIVALRSAKTLPLDQAEEAAQHLLQAWRQDRQGILLLSRLRDADTYLFQHSVSFALSLVDTLATQYGDQLKPALLEQLMLGGLFHELSRALLPGGIQQTDLEGEPEQRSIWMEQQLQLIETLSHGSRLSVEAIHLVRDSHERLDGSGLLQRGDAQLNRVSRLAATLYALERLSQCWYNCDWHYHPLRAFKMVAERTAEFHAPSVRLILKQQGKYPLGSAVQLNNQMLGLVMRQDEQRQPTHLRLVYNLKFNSLIPPKDLCLTDQPGLYIERPVNPLRFEIGASLLKMPLRDAR</sequence>
<keyword evidence="3" id="KW-0975">Bacterial flagellum</keyword>
<accession>A0A063Y8A7</accession>
<name>A0A063Y8A7_9GAMM</name>
<feature type="domain" description="PilZ" evidence="5">
    <location>
        <begin position="117"/>
        <end position="227"/>
    </location>
</feature>
<dbReference type="GO" id="GO:0035438">
    <property type="term" value="F:cyclic-di-GMP binding"/>
    <property type="evidence" value="ECO:0007669"/>
    <property type="project" value="InterPro"/>
</dbReference>
<proteinExistence type="predicted"/>
<dbReference type="STRING" id="267850.ADINL_1214"/>
<organism evidence="7 8">
    <name type="scientific">Nitrincola lacisaponensis</name>
    <dbReference type="NCBI Taxonomy" id="267850"/>
    <lineage>
        <taxon>Bacteria</taxon>
        <taxon>Pseudomonadati</taxon>
        <taxon>Pseudomonadota</taxon>
        <taxon>Gammaproteobacteria</taxon>
        <taxon>Oceanospirillales</taxon>
        <taxon>Oceanospirillaceae</taxon>
        <taxon>Nitrincola</taxon>
    </lineage>
</organism>
<keyword evidence="8" id="KW-1185">Reference proteome</keyword>
<dbReference type="InterPro" id="IPR012349">
    <property type="entry name" value="Split_barrel_FMN-bd"/>
</dbReference>
<reference evidence="7 8" key="1">
    <citation type="journal article" date="2005" name="Int. J. Syst. Evol. Microbiol.">
        <title>Nitrincola lacisaponensis gen. nov., sp. nov., a novel alkaliphilic bacterium isolated from an alkaline, saline lake.</title>
        <authorList>
            <person name="Dimitriu P.A."/>
            <person name="Shukla S.K."/>
            <person name="Conradt J."/>
            <person name="Marquez M.C."/>
            <person name="Ventosa A."/>
            <person name="Maglia A."/>
            <person name="Peyton B.M."/>
            <person name="Pinkart H.C."/>
            <person name="Mormile M.R."/>
        </authorList>
    </citation>
    <scope>NUCLEOTIDE SEQUENCE [LARGE SCALE GENOMIC DNA]</scope>
    <source>
        <strain evidence="7 8">4CA</strain>
    </source>
</reference>
<evidence type="ECO:0000256" key="4">
    <source>
        <dbReference type="SAM" id="MobiDB-lite"/>
    </source>
</evidence>